<dbReference type="AlphaFoldDB" id="A0A0F9RWJ9"/>
<dbReference type="CDD" id="cd04221">
    <property type="entry name" value="MauL"/>
    <property type="match status" value="1"/>
</dbReference>
<sequence length="230" mass="25757">MTTNKHEITHHKKSSRSFLFKIILVFASVCFNQLAQASPIVIHVNDMNGQPLSQAVVEVIRQINNSRPSPVSANPAIMDQVNKRFLPDLILIHQGQSVVFPNSDNIRHHVYSFSKAKTFEIKLYAGKPEKAIEFDTNGVVIVGCNIHDSMVGSIYVAQDSAMITDDKGDVTLDFDPKVDKISVWHPLQESNPEERKIIDLKDYPSVDKHQYSISIDVGDPAPRDTFGDSF</sequence>
<evidence type="ECO:0008006" key="2">
    <source>
        <dbReference type="Google" id="ProtNLM"/>
    </source>
</evidence>
<protein>
    <recommendedName>
        <fullName evidence="2">Methylamine utilization protein</fullName>
    </recommendedName>
</protein>
<dbReference type="Gene3D" id="2.60.40.420">
    <property type="entry name" value="Cupredoxins - blue copper proteins"/>
    <property type="match status" value="1"/>
</dbReference>
<comment type="caution">
    <text evidence="1">The sequence shown here is derived from an EMBL/GenBank/DDBJ whole genome shotgun (WGS) entry which is preliminary data.</text>
</comment>
<reference evidence="1" key="1">
    <citation type="journal article" date="2015" name="Nature">
        <title>Complex archaea that bridge the gap between prokaryotes and eukaryotes.</title>
        <authorList>
            <person name="Spang A."/>
            <person name="Saw J.H."/>
            <person name="Jorgensen S.L."/>
            <person name="Zaremba-Niedzwiedzka K."/>
            <person name="Martijn J."/>
            <person name="Lind A.E."/>
            <person name="van Eijk R."/>
            <person name="Schleper C."/>
            <person name="Guy L."/>
            <person name="Ettema T.J."/>
        </authorList>
    </citation>
    <scope>NUCLEOTIDE SEQUENCE</scope>
</reference>
<organism evidence="1">
    <name type="scientific">marine sediment metagenome</name>
    <dbReference type="NCBI Taxonomy" id="412755"/>
    <lineage>
        <taxon>unclassified sequences</taxon>
        <taxon>metagenomes</taxon>
        <taxon>ecological metagenomes</taxon>
    </lineage>
</organism>
<proteinExistence type="predicted"/>
<dbReference type="InterPro" id="IPR008972">
    <property type="entry name" value="Cupredoxin"/>
</dbReference>
<dbReference type="EMBL" id="LAZR01000683">
    <property type="protein sequence ID" value="KKN60780.1"/>
    <property type="molecule type" value="Genomic_DNA"/>
</dbReference>
<evidence type="ECO:0000313" key="1">
    <source>
        <dbReference type="EMBL" id="KKN60780.1"/>
    </source>
</evidence>
<accession>A0A0F9RWJ9</accession>
<dbReference type="InterPro" id="IPR034242">
    <property type="entry name" value="MauL"/>
</dbReference>
<gene>
    <name evidence="1" type="ORF">LCGC14_0528640</name>
</gene>
<name>A0A0F9RWJ9_9ZZZZ</name>
<dbReference type="SUPFAM" id="SSF49503">
    <property type="entry name" value="Cupredoxins"/>
    <property type="match status" value="1"/>
</dbReference>